<dbReference type="OrthoDB" id="2445699at2759"/>
<proteinExistence type="predicted"/>
<dbReference type="AlphaFoldDB" id="A0A9N9HYB3"/>
<reference evidence="1" key="1">
    <citation type="submission" date="2021-06" db="EMBL/GenBank/DDBJ databases">
        <authorList>
            <person name="Kallberg Y."/>
            <person name="Tangrot J."/>
            <person name="Rosling A."/>
        </authorList>
    </citation>
    <scope>NUCLEOTIDE SEQUENCE</scope>
    <source>
        <strain evidence="1">FL966</strain>
    </source>
</reference>
<comment type="caution">
    <text evidence="1">The sequence shown here is derived from an EMBL/GenBank/DDBJ whole genome shotgun (WGS) entry which is preliminary data.</text>
</comment>
<name>A0A9N9HYB3_9GLOM</name>
<evidence type="ECO:0000313" key="1">
    <source>
        <dbReference type="EMBL" id="CAG8712149.1"/>
    </source>
</evidence>
<keyword evidence="2" id="KW-1185">Reference proteome</keyword>
<gene>
    <name evidence="1" type="ORF">CPELLU_LOCUS12389</name>
</gene>
<organism evidence="1 2">
    <name type="scientific">Cetraspora pellucida</name>
    <dbReference type="NCBI Taxonomy" id="1433469"/>
    <lineage>
        <taxon>Eukaryota</taxon>
        <taxon>Fungi</taxon>
        <taxon>Fungi incertae sedis</taxon>
        <taxon>Mucoromycota</taxon>
        <taxon>Glomeromycotina</taxon>
        <taxon>Glomeromycetes</taxon>
        <taxon>Diversisporales</taxon>
        <taxon>Gigasporaceae</taxon>
        <taxon>Cetraspora</taxon>
    </lineage>
</organism>
<sequence>MATSILKKHAATFNIDEEKEVNNLVSVTSTHLSKNSEVHKLFQFIAPFLKLINHRSFGETLIWRAEDISIKKQQKEEVIFRIHNLFKEVKKLDIRANCLVTDLAKSYAAAHHYLRYEMHDKTLVTKDNAASDDNLRLLNKIKVTVNCDSF</sequence>
<evidence type="ECO:0000313" key="2">
    <source>
        <dbReference type="Proteomes" id="UP000789759"/>
    </source>
</evidence>
<protein>
    <submittedName>
        <fullName evidence="1">5423_t:CDS:1</fullName>
    </submittedName>
</protein>
<dbReference type="Proteomes" id="UP000789759">
    <property type="component" value="Unassembled WGS sequence"/>
</dbReference>
<accession>A0A9N9HYB3</accession>
<dbReference type="EMBL" id="CAJVQA010011925">
    <property type="protein sequence ID" value="CAG8712149.1"/>
    <property type="molecule type" value="Genomic_DNA"/>
</dbReference>